<accession>A0ABU6AFN5</accession>
<proteinExistence type="predicted"/>
<organism evidence="1 2">
    <name type="scientific">Saccharopolyspora mangrovi</name>
    <dbReference type="NCBI Taxonomy" id="3082379"/>
    <lineage>
        <taxon>Bacteria</taxon>
        <taxon>Bacillati</taxon>
        <taxon>Actinomycetota</taxon>
        <taxon>Actinomycetes</taxon>
        <taxon>Pseudonocardiales</taxon>
        <taxon>Pseudonocardiaceae</taxon>
        <taxon>Saccharopolyspora</taxon>
    </lineage>
</organism>
<evidence type="ECO:0000313" key="2">
    <source>
        <dbReference type="Proteomes" id="UP001327093"/>
    </source>
</evidence>
<gene>
    <name evidence="1" type="ORF">R4I43_22290</name>
</gene>
<evidence type="ECO:0000313" key="1">
    <source>
        <dbReference type="EMBL" id="MEB3370140.1"/>
    </source>
</evidence>
<keyword evidence="2" id="KW-1185">Reference proteome</keyword>
<dbReference type="Proteomes" id="UP001327093">
    <property type="component" value="Unassembled WGS sequence"/>
</dbReference>
<dbReference type="RefSeq" id="WP_324267633.1">
    <property type="nucleotide sequence ID" value="NZ_JAWLNX010000016.1"/>
</dbReference>
<name>A0ABU6AFN5_9PSEU</name>
<reference evidence="1 2" key="1">
    <citation type="submission" date="2023-10" db="EMBL/GenBank/DDBJ databases">
        <title>Saccharopolyspora sp. nov., isolated from mangrove soil.</title>
        <authorList>
            <person name="Lu Y."/>
            <person name="Liu W."/>
        </authorList>
    </citation>
    <scope>NUCLEOTIDE SEQUENCE [LARGE SCALE GENOMIC DNA]</scope>
    <source>
        <strain evidence="1 2">S2-29</strain>
    </source>
</reference>
<comment type="caution">
    <text evidence="1">The sequence shown here is derived from an EMBL/GenBank/DDBJ whole genome shotgun (WGS) entry which is preliminary data.</text>
</comment>
<sequence length="110" mass="12027">MGDKIEHPHWCQDTDLEERLFVHTGPEWAIHVGPPINVGSIILRLTRTDIDGQPGQDRISIRCKAMEDLPLDKARELAEPEQLTELGNALAHLAEHAETATGPGPPPAAT</sequence>
<protein>
    <submittedName>
        <fullName evidence="1">Uncharacterized protein</fullName>
    </submittedName>
</protein>
<dbReference type="EMBL" id="JAWLNX010000016">
    <property type="protein sequence ID" value="MEB3370140.1"/>
    <property type="molecule type" value="Genomic_DNA"/>
</dbReference>